<organism evidence="1 2">
    <name type="scientific">Sphingobacterium litopenaei</name>
    <dbReference type="NCBI Taxonomy" id="2763500"/>
    <lineage>
        <taxon>Bacteria</taxon>
        <taxon>Pseudomonadati</taxon>
        <taxon>Bacteroidota</taxon>
        <taxon>Sphingobacteriia</taxon>
        <taxon>Sphingobacteriales</taxon>
        <taxon>Sphingobacteriaceae</taxon>
        <taxon>Sphingobacterium</taxon>
    </lineage>
</organism>
<accession>A0ABR7YCK8</accession>
<keyword evidence="2" id="KW-1185">Reference proteome</keyword>
<dbReference type="Proteomes" id="UP000651271">
    <property type="component" value="Unassembled WGS sequence"/>
</dbReference>
<dbReference type="EMBL" id="JACOIJ010000007">
    <property type="protein sequence ID" value="MBD1429045.1"/>
    <property type="molecule type" value="Genomic_DNA"/>
</dbReference>
<comment type="caution">
    <text evidence="1">The sequence shown here is derived from an EMBL/GenBank/DDBJ whole genome shotgun (WGS) entry which is preliminary data.</text>
</comment>
<reference evidence="1 2" key="1">
    <citation type="submission" date="2020-08" db="EMBL/GenBank/DDBJ databases">
        <title>Sphingobacterium sp. DN04309 isolated from aquaculture water.</title>
        <authorList>
            <person name="Zhang M."/>
        </authorList>
    </citation>
    <scope>NUCLEOTIDE SEQUENCE [LARGE SCALE GENOMIC DNA]</scope>
    <source>
        <strain evidence="1 2">DN04309</strain>
    </source>
</reference>
<protein>
    <recommendedName>
        <fullName evidence="3">DUF1735 domain-containing protein</fullName>
    </recommendedName>
</protein>
<evidence type="ECO:0000313" key="1">
    <source>
        <dbReference type="EMBL" id="MBD1429045.1"/>
    </source>
</evidence>
<sequence>MNFKNNFNQMNFVKNLLILLIITVTLSCQKKFDDEVGEGISNVTLNISADNLSEGNSSTLQASLKSNVSNVQKIYTSLGPELAIQATVEPESIINSSKKIAATTQTSSSKELENGTKIKIFVFDSKGNYFKSLNPYL</sequence>
<proteinExistence type="predicted"/>
<gene>
    <name evidence="1" type="ORF">H8B04_05615</name>
</gene>
<name>A0ABR7YCK8_9SPHI</name>
<evidence type="ECO:0008006" key="3">
    <source>
        <dbReference type="Google" id="ProtNLM"/>
    </source>
</evidence>
<evidence type="ECO:0000313" key="2">
    <source>
        <dbReference type="Proteomes" id="UP000651271"/>
    </source>
</evidence>
<dbReference type="PROSITE" id="PS51257">
    <property type="entry name" value="PROKAR_LIPOPROTEIN"/>
    <property type="match status" value="1"/>
</dbReference>